<reference evidence="1 2" key="1">
    <citation type="submission" date="2019-05" db="EMBL/GenBank/DDBJ databases">
        <title>Another draft genome of Portunus trituberculatus and its Hox gene families provides insights of decapod evolution.</title>
        <authorList>
            <person name="Jeong J.-H."/>
            <person name="Song I."/>
            <person name="Kim S."/>
            <person name="Choi T."/>
            <person name="Kim D."/>
            <person name="Ryu S."/>
            <person name="Kim W."/>
        </authorList>
    </citation>
    <scope>NUCLEOTIDE SEQUENCE [LARGE SCALE GENOMIC DNA]</scope>
    <source>
        <tissue evidence="1">Muscle</tissue>
    </source>
</reference>
<proteinExistence type="predicted"/>
<dbReference type="AlphaFoldDB" id="A0A5B7CWV2"/>
<evidence type="ECO:0000313" key="1">
    <source>
        <dbReference type="EMBL" id="MPC13688.1"/>
    </source>
</evidence>
<dbReference type="EMBL" id="VSRR010000299">
    <property type="protein sequence ID" value="MPC13688.1"/>
    <property type="molecule type" value="Genomic_DNA"/>
</dbReference>
<name>A0A5B7CWV2_PORTR</name>
<dbReference type="Proteomes" id="UP000324222">
    <property type="component" value="Unassembled WGS sequence"/>
</dbReference>
<evidence type="ECO:0000313" key="2">
    <source>
        <dbReference type="Proteomes" id="UP000324222"/>
    </source>
</evidence>
<comment type="caution">
    <text evidence="1">The sequence shown here is derived from an EMBL/GenBank/DDBJ whole genome shotgun (WGS) entry which is preliminary data.</text>
</comment>
<protein>
    <submittedName>
        <fullName evidence="1">Uncharacterized protein</fullName>
    </submittedName>
</protein>
<accession>A0A5B7CWV2</accession>
<sequence length="112" mass="13014">MGCARPNYEVHSRLTISFTNYYLACFGWPIYFCDPTEVLSGYMGQLDSPVIAAYLHSGHVSLLDGKEEIVVDSLRESFEDRFEPMRLETPQIPKRAWFHCTTKQMQCYHILD</sequence>
<organism evidence="1 2">
    <name type="scientific">Portunus trituberculatus</name>
    <name type="common">Swimming crab</name>
    <name type="synonym">Neptunus trituberculatus</name>
    <dbReference type="NCBI Taxonomy" id="210409"/>
    <lineage>
        <taxon>Eukaryota</taxon>
        <taxon>Metazoa</taxon>
        <taxon>Ecdysozoa</taxon>
        <taxon>Arthropoda</taxon>
        <taxon>Crustacea</taxon>
        <taxon>Multicrustacea</taxon>
        <taxon>Malacostraca</taxon>
        <taxon>Eumalacostraca</taxon>
        <taxon>Eucarida</taxon>
        <taxon>Decapoda</taxon>
        <taxon>Pleocyemata</taxon>
        <taxon>Brachyura</taxon>
        <taxon>Eubrachyura</taxon>
        <taxon>Portunoidea</taxon>
        <taxon>Portunidae</taxon>
        <taxon>Portuninae</taxon>
        <taxon>Portunus</taxon>
    </lineage>
</organism>
<keyword evidence="2" id="KW-1185">Reference proteome</keyword>
<gene>
    <name evidence="1" type="ORF">E2C01_006433</name>
</gene>